<evidence type="ECO:0000313" key="1">
    <source>
        <dbReference type="EMBL" id="KAJ1156566.1"/>
    </source>
</evidence>
<dbReference type="AlphaFoldDB" id="A0AAV7RY31"/>
<accession>A0AAV7RY31</accession>
<name>A0AAV7RY31_PLEWA</name>
<reference evidence="1" key="1">
    <citation type="journal article" date="2022" name="bioRxiv">
        <title>Sequencing and chromosome-scale assembly of the giantPleurodeles waltlgenome.</title>
        <authorList>
            <person name="Brown T."/>
            <person name="Elewa A."/>
            <person name="Iarovenko S."/>
            <person name="Subramanian E."/>
            <person name="Araus A.J."/>
            <person name="Petzold A."/>
            <person name="Susuki M."/>
            <person name="Suzuki K.-i.T."/>
            <person name="Hayashi T."/>
            <person name="Toyoda A."/>
            <person name="Oliveira C."/>
            <person name="Osipova E."/>
            <person name="Leigh N.D."/>
            <person name="Simon A."/>
            <person name="Yun M.H."/>
        </authorList>
    </citation>
    <scope>NUCLEOTIDE SEQUENCE</scope>
    <source>
        <strain evidence="1">20211129_DDA</strain>
        <tissue evidence="1">Liver</tissue>
    </source>
</reference>
<keyword evidence="2" id="KW-1185">Reference proteome</keyword>
<protein>
    <submittedName>
        <fullName evidence="1">Uncharacterized protein</fullName>
    </submittedName>
</protein>
<dbReference type="EMBL" id="JANPWB010000009">
    <property type="protein sequence ID" value="KAJ1156566.1"/>
    <property type="molecule type" value="Genomic_DNA"/>
</dbReference>
<organism evidence="1 2">
    <name type="scientific">Pleurodeles waltl</name>
    <name type="common">Iberian ribbed newt</name>
    <dbReference type="NCBI Taxonomy" id="8319"/>
    <lineage>
        <taxon>Eukaryota</taxon>
        <taxon>Metazoa</taxon>
        <taxon>Chordata</taxon>
        <taxon>Craniata</taxon>
        <taxon>Vertebrata</taxon>
        <taxon>Euteleostomi</taxon>
        <taxon>Amphibia</taxon>
        <taxon>Batrachia</taxon>
        <taxon>Caudata</taxon>
        <taxon>Salamandroidea</taxon>
        <taxon>Salamandridae</taxon>
        <taxon>Pleurodelinae</taxon>
        <taxon>Pleurodeles</taxon>
    </lineage>
</organism>
<evidence type="ECO:0000313" key="2">
    <source>
        <dbReference type="Proteomes" id="UP001066276"/>
    </source>
</evidence>
<dbReference type="Proteomes" id="UP001066276">
    <property type="component" value="Chromosome 5"/>
</dbReference>
<comment type="caution">
    <text evidence="1">The sequence shown here is derived from an EMBL/GenBank/DDBJ whole genome shotgun (WGS) entry which is preliminary data.</text>
</comment>
<sequence>MTPARPGAIHPRCRWSRLQSPGWSLFRRDGWCVALGAAPAAPVGLLRSGPVRCSPGYLGRRANLTLVRSGPPIGAAHQRQQALPRPGFLRHRGSGGHQHTPRVPVGTNRIDYGSGFRRMTEGTALTGKQSIAADLQAFVIAKDKAAKQVQAVKIDNYAQPKPPGGMEGNPHIQASLKGSSIPNLADLMAMIKGSRHQKLAKIDSVVLKMGLLRTDLRKVSERATKTAGQVAVLQWEVSILERTVSDLQLHVATLDDQLEGGEECFRRNNLHFVGFP</sequence>
<proteinExistence type="predicted"/>
<gene>
    <name evidence="1" type="ORF">NDU88_009284</name>
</gene>